<proteinExistence type="predicted"/>
<dbReference type="EMBL" id="JARBHB010000001">
    <property type="protein sequence ID" value="KAJ8896050.1"/>
    <property type="molecule type" value="Genomic_DNA"/>
</dbReference>
<gene>
    <name evidence="1" type="ORF">PR048_001391</name>
</gene>
<dbReference type="Proteomes" id="UP001159363">
    <property type="component" value="Chromosome 1"/>
</dbReference>
<comment type="caution">
    <text evidence="1">The sequence shown here is derived from an EMBL/GenBank/DDBJ whole genome shotgun (WGS) entry which is preliminary data.</text>
</comment>
<protein>
    <submittedName>
        <fullName evidence="1">Uncharacterized protein</fullName>
    </submittedName>
</protein>
<evidence type="ECO:0000313" key="1">
    <source>
        <dbReference type="EMBL" id="KAJ8896050.1"/>
    </source>
</evidence>
<sequence>MVNITRLPPSQTGLDSRNFARGNRAVRCRWSAGFVGNLLLPPLLHSGAAPYSAHFTLIRLSRPRCSDPPKSIQSYPRKAIKILVIRASSNYVRRTLNIMLNIAVHLPPPSTVELHCDTADMAPAFENALFPLPLPALCKNRRFERGVLAGRRGVGGRQAGVAAAGAWLGRTPLLLPMISVLQSFQPLMTSLADYMVIVDECTPTGSCSTKLVEESTLFHCALQLLKWRCLHNTNTSLKTLYKEDSLESLRLDAEKQINICRPILFHVVHRSSIKMAVLAHLVAGCGTREPNQLIKVPAHKTFPKFSSLPVENSRTHHPMPPAAIWAASIPIRVRHNTYPVANLIWHNPAFPEGSSLQSPARRPYWQSVPVLHNPEEFTLCGGDLRNVAELCRIEAFLEDNWRPAEDVENFGGQHLTGGGASRPTLDKPPPQTANCPPDCAVLVLAAKMAAWWGFVVRTPKGEGQYWLGRHHGRTSVCGRHFGSALLVVVIAYANFNQSWLPTAFIPAGYQNGRCRRMCSLGKKYYQTLVNFMERRIDTADDDADRGIMFVEVKGETSYFIFVNIIKYASVERSLMRIKVVLKEFLQNLIYKKTMTGLALTSAELSVVRDLYSGGVIDNFAEMFCTAPLIKYPAAETPNTSGIPVFGAPPSQRPFTRVAGGEAPKILVV</sequence>
<accession>A0ABQ9IIP6</accession>
<name>A0ABQ9IIP6_9NEOP</name>
<evidence type="ECO:0000313" key="2">
    <source>
        <dbReference type="Proteomes" id="UP001159363"/>
    </source>
</evidence>
<organism evidence="1 2">
    <name type="scientific">Dryococelus australis</name>
    <dbReference type="NCBI Taxonomy" id="614101"/>
    <lineage>
        <taxon>Eukaryota</taxon>
        <taxon>Metazoa</taxon>
        <taxon>Ecdysozoa</taxon>
        <taxon>Arthropoda</taxon>
        <taxon>Hexapoda</taxon>
        <taxon>Insecta</taxon>
        <taxon>Pterygota</taxon>
        <taxon>Neoptera</taxon>
        <taxon>Polyneoptera</taxon>
        <taxon>Phasmatodea</taxon>
        <taxon>Verophasmatodea</taxon>
        <taxon>Anareolatae</taxon>
        <taxon>Phasmatidae</taxon>
        <taxon>Eurycanthinae</taxon>
        <taxon>Dryococelus</taxon>
    </lineage>
</organism>
<reference evidence="1 2" key="1">
    <citation type="submission" date="2023-02" db="EMBL/GenBank/DDBJ databases">
        <title>LHISI_Scaffold_Assembly.</title>
        <authorList>
            <person name="Stuart O.P."/>
            <person name="Cleave R."/>
            <person name="Magrath M.J.L."/>
            <person name="Mikheyev A.S."/>
        </authorList>
    </citation>
    <scope>NUCLEOTIDE SEQUENCE [LARGE SCALE GENOMIC DNA]</scope>
    <source>
        <strain evidence="1">Daus_M_001</strain>
        <tissue evidence="1">Leg muscle</tissue>
    </source>
</reference>
<keyword evidence="2" id="KW-1185">Reference proteome</keyword>